<dbReference type="SUPFAM" id="SSF51556">
    <property type="entry name" value="Metallo-dependent hydrolases"/>
    <property type="match status" value="1"/>
</dbReference>
<dbReference type="InterPro" id="IPR032466">
    <property type="entry name" value="Metal_Hydrolase"/>
</dbReference>
<dbReference type="Proteomes" id="UP000800092">
    <property type="component" value="Unassembled WGS sequence"/>
</dbReference>
<dbReference type="CDD" id="cd01299">
    <property type="entry name" value="Met_dep_hydrolase_A"/>
    <property type="match status" value="1"/>
</dbReference>
<dbReference type="Gene3D" id="2.30.40.10">
    <property type="entry name" value="Urease, subunit C, domain 1"/>
    <property type="match status" value="1"/>
</dbReference>
<gene>
    <name evidence="2" type="ORF">EV356DRAFT_451985</name>
</gene>
<dbReference type="Gene3D" id="3.20.20.140">
    <property type="entry name" value="Metal-dependent hydrolases"/>
    <property type="match status" value="1"/>
</dbReference>
<proteinExistence type="predicted"/>
<evidence type="ECO:0000259" key="1">
    <source>
        <dbReference type="Pfam" id="PF01979"/>
    </source>
</evidence>
<dbReference type="InterPro" id="IPR011059">
    <property type="entry name" value="Metal-dep_hydrolase_composite"/>
</dbReference>
<reference evidence="2" key="1">
    <citation type="journal article" date="2020" name="Stud. Mycol.">
        <title>101 Dothideomycetes genomes: a test case for predicting lifestyles and emergence of pathogens.</title>
        <authorList>
            <person name="Haridas S."/>
            <person name="Albert R."/>
            <person name="Binder M."/>
            <person name="Bloem J."/>
            <person name="Labutti K."/>
            <person name="Salamov A."/>
            <person name="Andreopoulos B."/>
            <person name="Baker S."/>
            <person name="Barry K."/>
            <person name="Bills G."/>
            <person name="Bluhm B."/>
            <person name="Cannon C."/>
            <person name="Castanera R."/>
            <person name="Culley D."/>
            <person name="Daum C."/>
            <person name="Ezra D."/>
            <person name="Gonzalez J."/>
            <person name="Henrissat B."/>
            <person name="Kuo A."/>
            <person name="Liang C."/>
            <person name="Lipzen A."/>
            <person name="Lutzoni F."/>
            <person name="Magnuson J."/>
            <person name="Mondo S."/>
            <person name="Nolan M."/>
            <person name="Ohm R."/>
            <person name="Pangilinan J."/>
            <person name="Park H.-J."/>
            <person name="Ramirez L."/>
            <person name="Alfaro M."/>
            <person name="Sun H."/>
            <person name="Tritt A."/>
            <person name="Yoshinaga Y."/>
            <person name="Zwiers L.-H."/>
            <person name="Turgeon B."/>
            <person name="Goodwin S."/>
            <person name="Spatafora J."/>
            <person name="Crous P."/>
            <person name="Grigoriev I."/>
        </authorList>
    </citation>
    <scope>NUCLEOTIDE SEQUENCE</scope>
    <source>
        <strain evidence="2">Tuck. ex Michener</strain>
    </source>
</reference>
<name>A0A6A6H082_VIRVR</name>
<dbReference type="PANTHER" id="PTHR43135">
    <property type="entry name" value="ALPHA-D-RIBOSE 1-METHYLPHOSPHONATE 5-TRIPHOSPHATE DIPHOSPHATASE"/>
    <property type="match status" value="1"/>
</dbReference>
<keyword evidence="3" id="KW-1185">Reference proteome</keyword>
<dbReference type="InterPro" id="IPR057744">
    <property type="entry name" value="OTAase-like"/>
</dbReference>
<dbReference type="EMBL" id="ML991826">
    <property type="protein sequence ID" value="KAF2231484.1"/>
    <property type="molecule type" value="Genomic_DNA"/>
</dbReference>
<dbReference type="GO" id="GO:0016810">
    <property type="term" value="F:hydrolase activity, acting on carbon-nitrogen (but not peptide) bonds"/>
    <property type="evidence" value="ECO:0007669"/>
    <property type="project" value="InterPro"/>
</dbReference>
<sequence>MTLKEVAHPHVAFDSFSVHTSLLFDPQRKQFLHNISLTVDRTTGLITEVYERTSSSLPSNHDFTRDIDLRHLTVLPGLVDAHTHIFLHPYAETPSLNQMRDESMVERIIRATNHLRAALLAGYTTYRDLGTEGVSDADIGLRDAVNRGLIPGPRLFVATEAIASSGGYETRQENHLGGTTVPRISDPADGPVAVRAAVRRRIGAGADVIKFYGDYRKRQLRFPPPAWKGAKEIQFPPNAGETIDRNPNVPLFEADEMVAMVREARISKAPIAAHCGLSESVVKAAEAGVTTVEHGNEAGEDAIEAMKKNGTIYVPTLAVMELFGLTDRMLSYTKTAYEAGVKLATGGDTGPFAHGENVRELELMLKAGLPLEEVLVAATVRGWEACGSTWCGRKFGWFEKGVAADIVALEGDLREDVGVLRKVDFVMKDGKVWKRDGLAVGTSA</sequence>
<dbReference type="InterPro" id="IPR006680">
    <property type="entry name" value="Amidohydro-rel"/>
</dbReference>
<evidence type="ECO:0000313" key="2">
    <source>
        <dbReference type="EMBL" id="KAF2231484.1"/>
    </source>
</evidence>
<dbReference type="AlphaFoldDB" id="A0A6A6H082"/>
<organism evidence="2 3">
    <name type="scientific">Viridothelium virens</name>
    <name type="common">Speckled blister lichen</name>
    <name type="synonym">Trypethelium virens</name>
    <dbReference type="NCBI Taxonomy" id="1048519"/>
    <lineage>
        <taxon>Eukaryota</taxon>
        <taxon>Fungi</taxon>
        <taxon>Dikarya</taxon>
        <taxon>Ascomycota</taxon>
        <taxon>Pezizomycotina</taxon>
        <taxon>Dothideomycetes</taxon>
        <taxon>Dothideomycetes incertae sedis</taxon>
        <taxon>Trypetheliales</taxon>
        <taxon>Trypetheliaceae</taxon>
        <taxon>Viridothelium</taxon>
    </lineage>
</organism>
<evidence type="ECO:0000313" key="3">
    <source>
        <dbReference type="Proteomes" id="UP000800092"/>
    </source>
</evidence>
<dbReference type="OrthoDB" id="5595695at2759"/>
<accession>A0A6A6H082</accession>
<dbReference type="PANTHER" id="PTHR43135:SF3">
    <property type="entry name" value="ALPHA-D-RIBOSE 1-METHYLPHOSPHONATE 5-TRIPHOSPHATE DIPHOSPHATASE"/>
    <property type="match status" value="1"/>
</dbReference>
<protein>
    <recommendedName>
        <fullName evidence="1">Amidohydrolase-related domain-containing protein</fullName>
    </recommendedName>
</protein>
<feature type="domain" description="Amidohydrolase-related" evidence="1">
    <location>
        <begin position="73"/>
        <end position="432"/>
    </location>
</feature>
<dbReference type="Pfam" id="PF01979">
    <property type="entry name" value="Amidohydro_1"/>
    <property type="match status" value="1"/>
</dbReference>
<dbReference type="SUPFAM" id="SSF51338">
    <property type="entry name" value="Composite domain of metallo-dependent hydrolases"/>
    <property type="match status" value="1"/>
</dbReference>
<dbReference type="InterPro" id="IPR051781">
    <property type="entry name" value="Metallo-dep_Hydrolase"/>
</dbReference>